<proteinExistence type="predicted"/>
<reference evidence="1 2" key="1">
    <citation type="journal article" date="2021" name="Sci. Rep.">
        <title>Genome sequencing of the multicellular alga Astrephomene provides insights into convergent evolution of germ-soma differentiation.</title>
        <authorList>
            <person name="Yamashita S."/>
            <person name="Yamamoto K."/>
            <person name="Matsuzaki R."/>
            <person name="Suzuki S."/>
            <person name="Yamaguchi H."/>
            <person name="Hirooka S."/>
            <person name="Minakuchi Y."/>
            <person name="Miyagishima S."/>
            <person name="Kawachi M."/>
            <person name="Toyoda A."/>
            <person name="Nozaki H."/>
        </authorList>
    </citation>
    <scope>NUCLEOTIDE SEQUENCE [LARGE SCALE GENOMIC DNA]</scope>
    <source>
        <strain evidence="1 2">NIES-4017</strain>
    </source>
</reference>
<evidence type="ECO:0000313" key="1">
    <source>
        <dbReference type="EMBL" id="GFR52536.1"/>
    </source>
</evidence>
<feature type="non-terminal residue" evidence="1">
    <location>
        <position position="476"/>
    </location>
</feature>
<accession>A0AAD3HTM9</accession>
<sequence>MVWASQDNPEDAAAGVESVKVKPLKKRCGSRNGLSRYYSSKSQSFSSLDLVHCTQFGNSALALAKRPSSFDLRRHGGSLSPQQLGVRCSSLATSAGARSSPQQSIPCMDVFNEEEDSAPDRCPCNDTIFTDPSEAFISPEGSPSVPSCLGNELYGNCSLASVFSTPQVAQEPQVSVQRQCQQLQNSYLSHLSALLPIQQGRSSNCCCGGTSSTNSGCYYCYCNGSRSTGSLGGSRSFIASGSGFESSSAPSYGENDPRVGSVLPPCQPHSLRPIPPCASSGLASGSGGVAPGFVPGSSFDYGVGCGGVKQMGIGVTGLGNCTSPWQPLPPLHQQQDLIAPLGAAEAAAVSRLRHASCSSDLNNCNSLTNDNSFSNSNINNEGCIANEDRPSVSSCRSFNANSNSSSNANLYGNMAATVRSRNCSSAGGSYPAEHAEAVAAADGSCSFAVASISAAHGNPSIIPADTLPSAAAAPVA</sequence>
<gene>
    <name evidence="1" type="ORF">Agub_g15111</name>
</gene>
<name>A0AAD3HTM9_9CHLO</name>
<organism evidence="1 2">
    <name type="scientific">Astrephomene gubernaculifera</name>
    <dbReference type="NCBI Taxonomy" id="47775"/>
    <lineage>
        <taxon>Eukaryota</taxon>
        <taxon>Viridiplantae</taxon>
        <taxon>Chlorophyta</taxon>
        <taxon>core chlorophytes</taxon>
        <taxon>Chlorophyceae</taxon>
        <taxon>CS clade</taxon>
        <taxon>Chlamydomonadales</taxon>
        <taxon>Astrephomenaceae</taxon>
        <taxon>Astrephomene</taxon>
    </lineage>
</organism>
<evidence type="ECO:0000313" key="2">
    <source>
        <dbReference type="Proteomes" id="UP001054857"/>
    </source>
</evidence>
<dbReference type="Proteomes" id="UP001054857">
    <property type="component" value="Unassembled WGS sequence"/>
</dbReference>
<dbReference type="AlphaFoldDB" id="A0AAD3HTM9"/>
<dbReference type="EMBL" id="BMAR01000066">
    <property type="protein sequence ID" value="GFR52536.1"/>
    <property type="molecule type" value="Genomic_DNA"/>
</dbReference>
<protein>
    <submittedName>
        <fullName evidence="1">Uncharacterized protein</fullName>
    </submittedName>
</protein>
<comment type="caution">
    <text evidence="1">The sequence shown here is derived from an EMBL/GenBank/DDBJ whole genome shotgun (WGS) entry which is preliminary data.</text>
</comment>
<keyword evidence="2" id="KW-1185">Reference proteome</keyword>